<comment type="caution">
    <text evidence="2">The sequence shown here is derived from an EMBL/GenBank/DDBJ whole genome shotgun (WGS) entry which is preliminary data.</text>
</comment>
<dbReference type="OrthoDB" id="9812571at2"/>
<evidence type="ECO:0000256" key="1">
    <source>
        <dbReference type="RuleBase" id="RU367021"/>
    </source>
</evidence>
<sequence length="179" mass="20039">MSKKRIKNIFYKLIRYLLNLIYLVNRDLFQKLFYRFLKSMGLKIEGPPVFISRDVNFDTADLSKIIIQENVVISINVTILIHDYSITRAMIACGEEVEDELSLVKEVEIGKNCFIGAGTIILPGTVIGDNTIIGAGSVVKGHIGSNVVAAGNPCKVISTIEEYYYKQNEKNSNYLRTGV</sequence>
<gene>
    <name evidence="2" type="ORF">CWS01_10210</name>
</gene>
<evidence type="ECO:0000313" key="3">
    <source>
        <dbReference type="Proteomes" id="UP000233375"/>
    </source>
</evidence>
<dbReference type="Proteomes" id="UP000233375">
    <property type="component" value="Unassembled WGS sequence"/>
</dbReference>
<evidence type="ECO:0000313" key="2">
    <source>
        <dbReference type="EMBL" id="PKG23707.1"/>
    </source>
</evidence>
<proteinExistence type="inferred from homology"/>
<dbReference type="EMBL" id="PISE01000020">
    <property type="protein sequence ID" value="PKG23707.1"/>
    <property type="molecule type" value="Genomic_DNA"/>
</dbReference>
<reference evidence="2 3" key="1">
    <citation type="journal article" date="2003" name="Int. J. Syst. Evol. Microbiol.">
        <title>Bacillus nealsonii sp. nov., isolated from a spacecraft-assembly facility, whose spores are gamma-radiation resistant.</title>
        <authorList>
            <person name="Venkateswaran K."/>
            <person name="Kempf M."/>
            <person name="Chen F."/>
            <person name="Satomi M."/>
            <person name="Nicholson W."/>
            <person name="Kern R."/>
        </authorList>
    </citation>
    <scope>NUCLEOTIDE SEQUENCE [LARGE SCALE GENOMIC DNA]</scope>
    <source>
        <strain evidence="2 3">FO-92</strain>
    </source>
</reference>
<comment type="similarity">
    <text evidence="1">Belongs to the transferase hexapeptide repeat family.</text>
</comment>
<organism evidence="2 3">
    <name type="scientific">Niallia nealsonii</name>
    <dbReference type="NCBI Taxonomy" id="115979"/>
    <lineage>
        <taxon>Bacteria</taxon>
        <taxon>Bacillati</taxon>
        <taxon>Bacillota</taxon>
        <taxon>Bacilli</taxon>
        <taxon>Bacillales</taxon>
        <taxon>Bacillaceae</taxon>
        <taxon>Niallia</taxon>
    </lineage>
</organism>
<name>A0A2N0Z2I4_9BACI</name>
<dbReference type="InterPro" id="IPR011004">
    <property type="entry name" value="Trimer_LpxA-like_sf"/>
</dbReference>
<dbReference type="SUPFAM" id="SSF51161">
    <property type="entry name" value="Trimeric LpxA-like enzymes"/>
    <property type="match status" value="1"/>
</dbReference>
<dbReference type="RefSeq" id="WP_101177098.1">
    <property type="nucleotide sequence ID" value="NZ_PISE01000020.1"/>
</dbReference>
<dbReference type="AlphaFoldDB" id="A0A2N0Z2I4"/>
<keyword evidence="3" id="KW-1185">Reference proteome</keyword>
<dbReference type="Pfam" id="PF00132">
    <property type="entry name" value="Hexapep"/>
    <property type="match status" value="1"/>
</dbReference>
<dbReference type="EC" id="2.3.1.-" evidence="1"/>
<dbReference type="Gene3D" id="2.160.10.10">
    <property type="entry name" value="Hexapeptide repeat proteins"/>
    <property type="match status" value="1"/>
</dbReference>
<dbReference type="InterPro" id="IPR001451">
    <property type="entry name" value="Hexapep"/>
</dbReference>
<accession>A0A2N0Z2I4</accession>
<dbReference type="PANTHER" id="PTHR43017:SF1">
    <property type="entry name" value="ACETYLTRANSFERASE YJL218W-RELATED"/>
    <property type="match status" value="1"/>
</dbReference>
<dbReference type="GO" id="GO:0008870">
    <property type="term" value="F:galactoside O-acetyltransferase activity"/>
    <property type="evidence" value="ECO:0007669"/>
    <property type="project" value="TreeGrafter"/>
</dbReference>
<dbReference type="InterPro" id="IPR039369">
    <property type="entry name" value="LacA-like"/>
</dbReference>
<keyword evidence="1" id="KW-0808">Transferase</keyword>
<dbReference type="PANTHER" id="PTHR43017">
    <property type="entry name" value="GALACTOSIDE O-ACETYLTRANSFERASE"/>
    <property type="match status" value="1"/>
</dbReference>
<protein>
    <recommendedName>
        <fullName evidence="1">Acetyltransferase</fullName>
        <ecNumber evidence="1">2.3.1.-</ecNumber>
    </recommendedName>
</protein>
<keyword evidence="1" id="KW-0012">Acyltransferase</keyword>